<reference evidence="2" key="1">
    <citation type="submission" date="2020-06" db="EMBL/GenBank/DDBJ databases">
        <authorList>
            <person name="Onetto C."/>
        </authorList>
    </citation>
    <scope>NUCLEOTIDE SEQUENCE</scope>
</reference>
<accession>A0A9N8KVK1</accession>
<gene>
    <name evidence="2" type="ORF">AWRI4620_LOCUS8613</name>
</gene>
<name>A0A9N8KVK1_9PEZI</name>
<dbReference type="Proteomes" id="UP000745764">
    <property type="component" value="Unassembled WGS sequence"/>
</dbReference>
<proteinExistence type="predicted"/>
<dbReference type="AlphaFoldDB" id="A0A9N8KVK1"/>
<protein>
    <submittedName>
        <fullName evidence="2">Uncharacterized protein</fullName>
    </submittedName>
</protein>
<organism evidence="2 3">
    <name type="scientific">Aureobasidium uvarum</name>
    <dbReference type="NCBI Taxonomy" id="2773716"/>
    <lineage>
        <taxon>Eukaryota</taxon>
        <taxon>Fungi</taxon>
        <taxon>Dikarya</taxon>
        <taxon>Ascomycota</taxon>
        <taxon>Pezizomycotina</taxon>
        <taxon>Dothideomycetes</taxon>
        <taxon>Dothideomycetidae</taxon>
        <taxon>Dothideales</taxon>
        <taxon>Saccotheciaceae</taxon>
        <taxon>Aureobasidium</taxon>
    </lineage>
</organism>
<dbReference type="EMBL" id="CAINUL010000017">
    <property type="protein sequence ID" value="CAD0114358.1"/>
    <property type="molecule type" value="Genomic_DNA"/>
</dbReference>
<evidence type="ECO:0000313" key="3">
    <source>
        <dbReference type="Proteomes" id="UP000745764"/>
    </source>
</evidence>
<evidence type="ECO:0000313" key="2">
    <source>
        <dbReference type="EMBL" id="CAD0114358.1"/>
    </source>
</evidence>
<keyword evidence="3" id="KW-1185">Reference proteome</keyword>
<dbReference type="OrthoDB" id="5326237at2759"/>
<feature type="region of interest" description="Disordered" evidence="1">
    <location>
        <begin position="126"/>
        <end position="150"/>
    </location>
</feature>
<comment type="caution">
    <text evidence="2">The sequence shown here is derived from an EMBL/GenBank/DDBJ whole genome shotgun (WGS) entry which is preliminary data.</text>
</comment>
<sequence length="150" mass="16307">MEEQWTEAQYEAALAQLEALTDKVAIPIQSLITNKTLTNNTPQLTALRTTIPAIISPLTRSATTKLAAFAGLKKAAVGAVTGVQDLRREWESDGMQDLLKRTKESYEKDADLGPAKEVPAWGWIKEGDGIDGGEVKEQQREVKKEDGVGG</sequence>
<evidence type="ECO:0000256" key="1">
    <source>
        <dbReference type="SAM" id="MobiDB-lite"/>
    </source>
</evidence>